<evidence type="ECO:0000313" key="2">
    <source>
        <dbReference type="Proteomes" id="UP000092382"/>
    </source>
</evidence>
<gene>
    <name evidence="1" type="ORF">AN481_15625</name>
</gene>
<dbReference type="InterPro" id="IPR036869">
    <property type="entry name" value="J_dom_sf"/>
</dbReference>
<evidence type="ECO:0000313" key="1">
    <source>
        <dbReference type="EMBL" id="OBQ22441.1"/>
    </source>
</evidence>
<accession>A0A1B7VPP4</accession>
<name>A0A1B7VPP4_APHFL</name>
<dbReference type="EMBL" id="LJOY01000062">
    <property type="protein sequence ID" value="OBQ22441.1"/>
    <property type="molecule type" value="Genomic_DNA"/>
</dbReference>
<protein>
    <submittedName>
        <fullName evidence="1">Uncharacterized protein</fullName>
    </submittedName>
</protein>
<comment type="caution">
    <text evidence="1">The sequence shown here is derived from an EMBL/GenBank/DDBJ whole genome shotgun (WGS) entry which is preliminary data.</text>
</comment>
<dbReference type="Proteomes" id="UP000092382">
    <property type="component" value="Unassembled WGS sequence"/>
</dbReference>
<dbReference type="PATRIC" id="fig|1710894.3.peg.1698"/>
<dbReference type="AlphaFoldDB" id="A0A1B7VPP4"/>
<reference evidence="1 2" key="1">
    <citation type="submission" date="2015-09" db="EMBL/GenBank/DDBJ databases">
        <title>Whole genome shotgun sequence assembly of Aphanizomenon flos-aquae UKL13.</title>
        <authorList>
            <person name="Driscoll C."/>
        </authorList>
    </citation>
    <scope>NUCLEOTIDE SEQUENCE [LARGE SCALE GENOMIC DNA]</scope>
    <source>
        <strain evidence="1">MDT13</strain>
    </source>
</reference>
<proteinExistence type="predicted"/>
<dbReference type="SUPFAM" id="SSF46565">
    <property type="entry name" value="Chaperone J-domain"/>
    <property type="match status" value="1"/>
</dbReference>
<sequence length="130" mass="14826">MNNNLPNPNPYQVLNISPSASNTEITKAMKMAMVQKKYPINVISQAHKSLLNPQERIIADYLREILPLVQRFQKTDLSELENLPENLDLLPEIDNIDKEILELKNISESDKKIGQILFSQSPIQMAKLSN</sequence>
<organism evidence="1 2">
    <name type="scientific">Aphanizomenon flos-aquae LD13</name>
    <dbReference type="NCBI Taxonomy" id="1710894"/>
    <lineage>
        <taxon>Bacteria</taxon>
        <taxon>Bacillati</taxon>
        <taxon>Cyanobacteriota</taxon>
        <taxon>Cyanophyceae</taxon>
        <taxon>Nostocales</taxon>
        <taxon>Aphanizomenonaceae</taxon>
        <taxon>Aphanizomenon</taxon>
    </lineage>
</organism>
<dbReference type="STRING" id="1803587.GCA_001593825_03480"/>